<evidence type="ECO:0000256" key="2">
    <source>
        <dbReference type="ARBA" id="ARBA00008892"/>
    </source>
</evidence>
<proteinExistence type="inferred from homology"/>
<keyword evidence="9 11" id="KW-0496">Mitochondrion</keyword>
<dbReference type="GO" id="GO:0045259">
    <property type="term" value="C:proton-transporting ATP synthase complex"/>
    <property type="evidence" value="ECO:0007669"/>
    <property type="project" value="UniProtKB-KW"/>
</dbReference>
<organism evidence="13">
    <name type="scientific">Steromphala umbilicaris</name>
    <dbReference type="NCBI Taxonomy" id="2072697"/>
    <lineage>
        <taxon>Eukaryota</taxon>
        <taxon>Metazoa</taxon>
        <taxon>Spiralia</taxon>
        <taxon>Lophotrochozoa</taxon>
        <taxon>Mollusca</taxon>
        <taxon>Gastropoda</taxon>
        <taxon>Vetigastropoda</taxon>
        <taxon>Trochida</taxon>
        <taxon>Trochoidea</taxon>
        <taxon>Trochidae</taxon>
        <taxon>Cantharidinae</taxon>
        <taxon>Steromphala</taxon>
    </lineage>
</organism>
<keyword evidence="7 12" id="KW-1133">Transmembrane helix</keyword>
<sequence>MPQLAPVNWLFLFILFWFIVGLGTTLIWWSFKTNYSIPSSDTSEKAPRTNLWSW</sequence>
<evidence type="ECO:0000256" key="1">
    <source>
        <dbReference type="ARBA" id="ARBA00004304"/>
    </source>
</evidence>
<evidence type="ECO:0000256" key="5">
    <source>
        <dbReference type="ARBA" id="ARBA00022692"/>
    </source>
</evidence>
<evidence type="ECO:0000256" key="11">
    <source>
        <dbReference type="RuleBase" id="RU003661"/>
    </source>
</evidence>
<dbReference type="InterPro" id="IPR001421">
    <property type="entry name" value="ATP8_metazoa"/>
</dbReference>
<keyword evidence="5 11" id="KW-0812">Transmembrane</keyword>
<keyword evidence="6 11" id="KW-0375">Hydrogen ion transport</keyword>
<evidence type="ECO:0000256" key="6">
    <source>
        <dbReference type="ARBA" id="ARBA00022781"/>
    </source>
</evidence>
<evidence type="ECO:0000256" key="12">
    <source>
        <dbReference type="SAM" id="Phobius"/>
    </source>
</evidence>
<geneLocation type="mitochondrion" evidence="13"/>
<keyword evidence="10 12" id="KW-0472">Membrane</keyword>
<evidence type="ECO:0000256" key="3">
    <source>
        <dbReference type="ARBA" id="ARBA00022448"/>
    </source>
</evidence>
<name>A0A1W5YRQ6_9VEST</name>
<gene>
    <name evidence="13" type="primary">atp8</name>
</gene>
<dbReference type="EMBL" id="KY205707">
    <property type="protein sequence ID" value="ARI50061.1"/>
    <property type="molecule type" value="Genomic_DNA"/>
</dbReference>
<comment type="similarity">
    <text evidence="2 11">Belongs to the ATPase protein 8 family.</text>
</comment>
<keyword evidence="3 11" id="KW-0813">Transport</keyword>
<evidence type="ECO:0000313" key="13">
    <source>
        <dbReference type="EMBL" id="ARI50061.1"/>
    </source>
</evidence>
<dbReference type="GO" id="GO:0031966">
    <property type="term" value="C:mitochondrial membrane"/>
    <property type="evidence" value="ECO:0007669"/>
    <property type="project" value="UniProtKB-SubCell"/>
</dbReference>
<evidence type="ECO:0000256" key="7">
    <source>
        <dbReference type="ARBA" id="ARBA00022989"/>
    </source>
</evidence>
<keyword evidence="8 11" id="KW-0406">Ion transport</keyword>
<dbReference type="AlphaFoldDB" id="A0A1W5YRQ6"/>
<dbReference type="Pfam" id="PF00895">
    <property type="entry name" value="ATP-synt_8"/>
    <property type="match status" value="1"/>
</dbReference>
<feature type="transmembrane region" description="Helical" evidence="12">
    <location>
        <begin position="7"/>
        <end position="31"/>
    </location>
</feature>
<comment type="subcellular location">
    <subcellularLocation>
        <location evidence="1 11">Mitochondrion membrane</location>
        <topology evidence="1 11">Single-pass membrane protein</topology>
    </subcellularLocation>
</comment>
<keyword evidence="4 11" id="KW-0138">CF(0)</keyword>
<evidence type="ECO:0000256" key="8">
    <source>
        <dbReference type="ARBA" id="ARBA00023065"/>
    </source>
</evidence>
<evidence type="ECO:0000256" key="10">
    <source>
        <dbReference type="ARBA" id="ARBA00023136"/>
    </source>
</evidence>
<protein>
    <recommendedName>
        <fullName evidence="11">ATP synthase complex subunit 8</fullName>
    </recommendedName>
</protein>
<dbReference type="GO" id="GO:0015078">
    <property type="term" value="F:proton transmembrane transporter activity"/>
    <property type="evidence" value="ECO:0007669"/>
    <property type="project" value="InterPro"/>
</dbReference>
<accession>A0A1W5YRQ6</accession>
<dbReference type="GO" id="GO:0015986">
    <property type="term" value="P:proton motive force-driven ATP synthesis"/>
    <property type="evidence" value="ECO:0007669"/>
    <property type="project" value="InterPro"/>
</dbReference>
<evidence type="ECO:0000256" key="4">
    <source>
        <dbReference type="ARBA" id="ARBA00022547"/>
    </source>
</evidence>
<evidence type="ECO:0000256" key="9">
    <source>
        <dbReference type="ARBA" id="ARBA00023128"/>
    </source>
</evidence>
<reference evidence="13" key="1">
    <citation type="journal article" date="2017" name="J. Molluscan Stud.">
        <title>Denser mitogenomic sampling improves resolution of the phylogeny of the superfamily Trochoidea (Gastropoda: Vetigastropoda).</title>
        <authorList>
            <person name="Uribe J.E."/>
            <person name="Williams S.T."/>
            <person name="Templado J."/>
            <person name="Abalde S."/>
            <person name="Zardoya R."/>
        </authorList>
    </citation>
    <scope>NUCLEOTIDE SEQUENCE</scope>
</reference>